<name>G8C3R7_9MOLU</name>
<proteinExistence type="predicted"/>
<evidence type="ECO:0008006" key="3">
    <source>
        <dbReference type="Google" id="ProtNLM"/>
    </source>
</evidence>
<dbReference type="AlphaFoldDB" id="G8C3R7"/>
<evidence type="ECO:0000313" key="2">
    <source>
        <dbReference type="EMBL" id="CCE66965.1"/>
    </source>
</evidence>
<dbReference type="PROSITE" id="PS51257">
    <property type="entry name" value="PROKAR_LIPOPROTEIN"/>
    <property type="match status" value="1"/>
</dbReference>
<feature type="compositionally biased region" description="Polar residues" evidence="1">
    <location>
        <begin position="75"/>
        <end position="87"/>
    </location>
</feature>
<reference evidence="2" key="2">
    <citation type="submission" date="2011-11" db="EMBL/GenBank/DDBJ databases">
        <authorList>
            <person name="Barker E."/>
        </authorList>
    </citation>
    <scope>NUCLEOTIDE SEQUENCE</scope>
    <source>
        <strain evidence="2">Birmingham 1</strain>
    </source>
</reference>
<gene>
    <name evidence="2" type="ORF">MHM_04470</name>
</gene>
<accession>G8C3R7</accession>
<dbReference type="PATRIC" id="fig|1116213.3.peg.485"/>
<organism evidence="2">
    <name type="scientific">Candidatus Mycoplasma haematominutum 'Birmingham 1'</name>
    <dbReference type="NCBI Taxonomy" id="1116213"/>
    <lineage>
        <taxon>Bacteria</taxon>
        <taxon>Bacillati</taxon>
        <taxon>Mycoplasmatota</taxon>
        <taxon>Mollicutes</taxon>
        <taxon>Mycoplasmataceae</taxon>
        <taxon>Mycoplasma</taxon>
    </lineage>
</organism>
<sequence length="150" mass="15998">MKYLSYLIGGAVCAGGSACAVVVPVSLNSSGKIPRPLFSKCAQGSSGAESVTFGDAGTERVCWKLKSEDSDQEESVTTSDNASESPLTSLLQEIWGNREDLSSRAELNGAWKSNCTEGKWMLSSTSQGGSVGLLQGRDRRREFVSICRVH</sequence>
<dbReference type="RefSeq" id="WP_015511830.1">
    <property type="nucleotide sequence ID" value="NC_021007.1"/>
</dbReference>
<dbReference type="HOGENOM" id="CLU_1737197_0_0_14"/>
<protein>
    <recommendedName>
        <fullName evidence="3">Lipoprotein</fullName>
    </recommendedName>
</protein>
<reference evidence="2" key="1">
    <citation type="submission" date="2011-11" db="EMBL/GenBank/DDBJ databases">
        <title>Complete genome sequence of Candidatus Mycoplasma haemominutum.</title>
        <authorList>
            <person name="Barker E.N."/>
            <person name="Darby A.C."/>
            <person name="Helps C.R."/>
            <person name="Peters I.R."/>
            <person name="Hughes M.A."/>
            <person name="Radford A.D."/>
            <person name="Novacco M."/>
            <person name="Boretti F."/>
            <person name="Hofmann-Lehmann R."/>
            <person name="Tasker S."/>
        </authorList>
    </citation>
    <scope>NUCLEOTIDE SEQUENCE</scope>
    <source>
        <strain evidence="2">Birmingham 1</strain>
    </source>
</reference>
<dbReference type="KEGG" id="mhb:MHM_04470"/>
<evidence type="ECO:0000256" key="1">
    <source>
        <dbReference type="SAM" id="MobiDB-lite"/>
    </source>
</evidence>
<feature type="region of interest" description="Disordered" evidence="1">
    <location>
        <begin position="68"/>
        <end position="87"/>
    </location>
</feature>
<dbReference type="EMBL" id="HE613254">
    <property type="protein sequence ID" value="CCE66965.1"/>
    <property type="molecule type" value="Genomic_DNA"/>
</dbReference>